<dbReference type="AlphaFoldDB" id="A0A699JC18"/>
<comment type="caution">
    <text evidence="2">The sequence shown here is derived from an EMBL/GenBank/DDBJ whole genome shotgun (WGS) entry which is preliminary data.</text>
</comment>
<organism evidence="2">
    <name type="scientific">Tanacetum cinerariifolium</name>
    <name type="common">Dalmatian daisy</name>
    <name type="synonym">Chrysanthemum cinerariifolium</name>
    <dbReference type="NCBI Taxonomy" id="118510"/>
    <lineage>
        <taxon>Eukaryota</taxon>
        <taxon>Viridiplantae</taxon>
        <taxon>Streptophyta</taxon>
        <taxon>Embryophyta</taxon>
        <taxon>Tracheophyta</taxon>
        <taxon>Spermatophyta</taxon>
        <taxon>Magnoliopsida</taxon>
        <taxon>eudicotyledons</taxon>
        <taxon>Gunneridae</taxon>
        <taxon>Pentapetalae</taxon>
        <taxon>asterids</taxon>
        <taxon>campanulids</taxon>
        <taxon>Asterales</taxon>
        <taxon>Asteraceae</taxon>
        <taxon>Asteroideae</taxon>
        <taxon>Anthemideae</taxon>
        <taxon>Anthemidinae</taxon>
        <taxon>Tanacetum</taxon>
    </lineage>
</organism>
<reference evidence="2" key="1">
    <citation type="journal article" date="2019" name="Sci. Rep.">
        <title>Draft genome of Tanacetum cinerariifolium, the natural source of mosquito coil.</title>
        <authorList>
            <person name="Yamashiro T."/>
            <person name="Shiraishi A."/>
            <person name="Satake H."/>
            <person name="Nakayama K."/>
        </authorList>
    </citation>
    <scope>NUCLEOTIDE SEQUENCE</scope>
</reference>
<dbReference type="EMBL" id="BKCJ010396430">
    <property type="protein sequence ID" value="GFA27425.1"/>
    <property type="molecule type" value="Genomic_DNA"/>
</dbReference>
<accession>A0A699JC18</accession>
<evidence type="ECO:0000256" key="1">
    <source>
        <dbReference type="SAM" id="MobiDB-lite"/>
    </source>
</evidence>
<sequence>MTLKTMVPSLHPIDVEKYEDEEDAAPHDNEADDVIVIPSDDEADEKPVSVIGRKRVYALIDESDSDEEY</sequence>
<gene>
    <name evidence="2" type="ORF">Tci_599397</name>
</gene>
<protein>
    <submittedName>
        <fullName evidence="2">Uncharacterized protein</fullName>
    </submittedName>
</protein>
<proteinExistence type="predicted"/>
<feature type="region of interest" description="Disordered" evidence="1">
    <location>
        <begin position="1"/>
        <end position="34"/>
    </location>
</feature>
<name>A0A699JC18_TANCI</name>
<evidence type="ECO:0000313" key="2">
    <source>
        <dbReference type="EMBL" id="GFA27425.1"/>
    </source>
</evidence>